<feature type="compositionally biased region" description="Basic and acidic residues" evidence="1">
    <location>
        <begin position="218"/>
        <end position="228"/>
    </location>
</feature>
<keyword evidence="2" id="KW-0812">Transmembrane</keyword>
<comment type="caution">
    <text evidence="3">The sequence shown here is derived from an EMBL/GenBank/DDBJ whole genome shotgun (WGS) entry which is preliminary data.</text>
</comment>
<proteinExistence type="predicted"/>
<reference evidence="3 4" key="1">
    <citation type="journal article" date="2021" name="Sci. Rep.">
        <title>The distribution of antibiotic resistance genes in chicken gut microbiota commensals.</title>
        <authorList>
            <person name="Juricova H."/>
            <person name="Matiasovicova J."/>
            <person name="Kubasova T."/>
            <person name="Cejkova D."/>
            <person name="Rychlik I."/>
        </authorList>
    </citation>
    <scope>NUCLEOTIDE SEQUENCE [LARGE SCALE GENOMIC DNA]</scope>
    <source>
        <strain evidence="3 4">An435</strain>
    </source>
</reference>
<protein>
    <submittedName>
        <fullName evidence="3">CotH kinase family protein</fullName>
    </submittedName>
</protein>
<keyword evidence="3" id="KW-0808">Transferase</keyword>
<dbReference type="PANTHER" id="PTHR40050:SF1">
    <property type="entry name" value="INNER SPORE COAT PROTEIN H"/>
    <property type="match status" value="1"/>
</dbReference>
<keyword evidence="2" id="KW-1133">Transmembrane helix</keyword>
<dbReference type="EMBL" id="JACJLL010000075">
    <property type="protein sequence ID" value="MBM6819978.1"/>
    <property type="molecule type" value="Genomic_DNA"/>
</dbReference>
<evidence type="ECO:0000313" key="4">
    <source>
        <dbReference type="Proteomes" id="UP000767334"/>
    </source>
</evidence>
<evidence type="ECO:0000313" key="3">
    <source>
        <dbReference type="EMBL" id="MBM6819978.1"/>
    </source>
</evidence>
<feature type="region of interest" description="Disordered" evidence="1">
    <location>
        <begin position="598"/>
        <end position="662"/>
    </location>
</feature>
<sequence>MISNKHFNKLVSILMIIAVSFSLILIALPKSSTSTTYIEQPDYVTTIFDDDKVIEINIEMDETAWQEMLDNASAEEYTAANITVNGTTYNNVAIRPKGNSSLSQLVMDDTTDRYSFKIKFDEYVDGQTLDGLSKLVLNNNMSDATYMKEYLSYKLLESLGVPTPECAYAHITVNGEEWGLYLAVEPIEEEFIARNYGSTDGNLYKPESDSVAMGNKDNQNDMKDKTDFNPKQIDQSQDSSNNTTSSSTQNSSNQMQTPPNMNNGDTSGQMQTPPDMNNGDTSGQMQVPPNMNNGDASGQMQVPPNMNNEDNSNQMQIPSDMSNEDSSSESQSSDNTGNISNELPANMPNGMGGGMMGGGMGGNSNGADLVWNGDDISNYSAIFDNAIFKTTDSDDYTKILDMIEHLDSMEDIESYLDVDEVLRYFAANTFLVNLDSYVSNMNHNYYLYENNGIVSILPWDYNLSFAGFQAGSASNAINFPIDSPVSDSLEDNPLIANLLEVDEYKELYHQYLNDIVENFINNGTYETLIAKTDSLISDYVKNDATAFYTFDEYEDAVSNLLTFGYDRATSIAAQLDGTQPSTSTGTIETTVYLTAMGQQGGGNDKAGMNNMVNKPDNNTTTTDNSNSTNTDSFTAPSNNTSENASAPMNNSPGNMGGNSSNLDPTVMMQAMQIIQSSEDGTITDSIKDELLNLGLTEDDITQLSSMELPNQDSNMQDFKNNNLAMGPNNTSSNNTSLIITLSSIALLIIAILVVSLFKKRKYIS</sequence>
<name>A0ABS2FJ96_9CLOT</name>
<feature type="transmembrane region" description="Helical" evidence="2">
    <location>
        <begin position="737"/>
        <end position="757"/>
    </location>
</feature>
<feature type="compositionally biased region" description="Polar residues" evidence="1">
    <location>
        <begin position="633"/>
        <end position="646"/>
    </location>
</feature>
<dbReference type="RefSeq" id="WP_204572435.1">
    <property type="nucleotide sequence ID" value="NZ_JACJLL010000075.1"/>
</dbReference>
<organism evidence="3 4">
    <name type="scientific">Clostridium saudiense</name>
    <dbReference type="NCBI Taxonomy" id="1414720"/>
    <lineage>
        <taxon>Bacteria</taxon>
        <taxon>Bacillati</taxon>
        <taxon>Bacillota</taxon>
        <taxon>Clostridia</taxon>
        <taxon>Eubacteriales</taxon>
        <taxon>Clostridiaceae</taxon>
        <taxon>Clostridium</taxon>
    </lineage>
</organism>
<keyword evidence="3" id="KW-0418">Kinase</keyword>
<feature type="compositionally biased region" description="Low complexity" evidence="1">
    <location>
        <begin position="647"/>
        <end position="661"/>
    </location>
</feature>
<dbReference type="GO" id="GO:0016301">
    <property type="term" value="F:kinase activity"/>
    <property type="evidence" value="ECO:0007669"/>
    <property type="project" value="UniProtKB-KW"/>
</dbReference>
<keyword evidence="4" id="KW-1185">Reference proteome</keyword>
<dbReference type="Pfam" id="PF08757">
    <property type="entry name" value="CotH"/>
    <property type="match status" value="2"/>
</dbReference>
<feature type="compositionally biased region" description="Low complexity" evidence="1">
    <location>
        <begin position="235"/>
        <end position="257"/>
    </location>
</feature>
<feature type="compositionally biased region" description="Polar residues" evidence="1">
    <location>
        <begin position="258"/>
        <end position="317"/>
    </location>
</feature>
<accession>A0ABS2FJ96</accession>
<evidence type="ECO:0000256" key="2">
    <source>
        <dbReference type="SAM" id="Phobius"/>
    </source>
</evidence>
<keyword evidence="2" id="KW-0472">Membrane</keyword>
<dbReference type="InterPro" id="IPR014867">
    <property type="entry name" value="Spore_coat_CotH_CotH2/3/7"/>
</dbReference>
<feature type="compositionally biased region" description="Low complexity" evidence="1">
    <location>
        <begin position="616"/>
        <end position="632"/>
    </location>
</feature>
<dbReference type="Proteomes" id="UP000767334">
    <property type="component" value="Unassembled WGS sequence"/>
</dbReference>
<gene>
    <name evidence="3" type="ORF">H6A19_11635</name>
</gene>
<evidence type="ECO:0000256" key="1">
    <source>
        <dbReference type="SAM" id="MobiDB-lite"/>
    </source>
</evidence>
<feature type="transmembrane region" description="Helical" evidence="2">
    <location>
        <begin position="7"/>
        <end position="28"/>
    </location>
</feature>
<dbReference type="PANTHER" id="PTHR40050">
    <property type="entry name" value="INNER SPORE COAT PROTEIN H"/>
    <property type="match status" value="1"/>
</dbReference>
<feature type="region of interest" description="Disordered" evidence="1">
    <location>
        <begin position="197"/>
        <end position="348"/>
    </location>
</feature>